<dbReference type="SUPFAM" id="SSF50118">
    <property type="entry name" value="Cell growth inhibitor/plasmid maintenance toxic component"/>
    <property type="match status" value="1"/>
</dbReference>
<name>A0ABU1ZZ33_9CORY</name>
<feature type="compositionally biased region" description="Basic residues" evidence="1">
    <location>
        <begin position="21"/>
        <end position="38"/>
    </location>
</feature>
<evidence type="ECO:0000256" key="1">
    <source>
        <dbReference type="SAM" id="MobiDB-lite"/>
    </source>
</evidence>
<proteinExistence type="predicted"/>
<sequence>MGFGADRTSREEDSSAQSRGQTRRSRRQRRAERKHTLHGAKLTALDEGLATLRQRLGFTDKNHSSPVEEKSDSRRRPHRTAAPLRVSLTREHPRVIFYTPDVDGQADPGEVVWFWAPGDDPADPPQERAMLVVGRSRSRDVLGLLISPNEQHADDEDWMEVGVGYWDNAGRPSWIRLDHIIEVPESALRREGALFPRGRFERIASALRTRFGWA</sequence>
<comment type="caution">
    <text evidence="2">The sequence shown here is derived from an EMBL/GenBank/DDBJ whole genome shotgun (WGS) entry which is preliminary data.</text>
</comment>
<dbReference type="Proteomes" id="UP001180840">
    <property type="component" value="Unassembled WGS sequence"/>
</dbReference>
<feature type="compositionally biased region" description="Basic and acidic residues" evidence="1">
    <location>
        <begin position="58"/>
        <end position="74"/>
    </location>
</feature>
<evidence type="ECO:0000313" key="3">
    <source>
        <dbReference type="Proteomes" id="UP001180840"/>
    </source>
</evidence>
<dbReference type="Pfam" id="PF02452">
    <property type="entry name" value="PemK_toxin"/>
    <property type="match status" value="1"/>
</dbReference>
<evidence type="ECO:0008006" key="4">
    <source>
        <dbReference type="Google" id="ProtNLM"/>
    </source>
</evidence>
<accession>A0ABU1ZZ33</accession>
<dbReference type="EMBL" id="JAVDXZ010000001">
    <property type="protein sequence ID" value="MDR7330020.1"/>
    <property type="molecule type" value="Genomic_DNA"/>
</dbReference>
<dbReference type="RefSeq" id="WP_290195331.1">
    <property type="nucleotide sequence ID" value="NZ_CP047654.1"/>
</dbReference>
<feature type="region of interest" description="Disordered" evidence="1">
    <location>
        <begin position="1"/>
        <end position="82"/>
    </location>
</feature>
<reference evidence="2" key="1">
    <citation type="submission" date="2023-07" db="EMBL/GenBank/DDBJ databases">
        <title>Sequencing the genomes of 1000 actinobacteria strains.</title>
        <authorList>
            <person name="Klenk H.-P."/>
        </authorList>
    </citation>
    <scope>NUCLEOTIDE SEQUENCE</scope>
    <source>
        <strain evidence="2">DSM 107476</strain>
    </source>
</reference>
<dbReference type="InterPro" id="IPR003477">
    <property type="entry name" value="PemK-like"/>
</dbReference>
<protein>
    <recommendedName>
        <fullName evidence="4">PemK-like, MazF-like toxin of type II toxin-antitoxin system</fullName>
    </recommendedName>
</protein>
<organism evidence="2 3">
    <name type="scientific">Corynebacterium guangdongense</name>
    <dbReference type="NCBI Taxonomy" id="1783348"/>
    <lineage>
        <taxon>Bacteria</taxon>
        <taxon>Bacillati</taxon>
        <taxon>Actinomycetota</taxon>
        <taxon>Actinomycetes</taxon>
        <taxon>Mycobacteriales</taxon>
        <taxon>Corynebacteriaceae</taxon>
        <taxon>Corynebacterium</taxon>
    </lineage>
</organism>
<gene>
    <name evidence="2" type="ORF">J2S39_001696</name>
</gene>
<keyword evidence="3" id="KW-1185">Reference proteome</keyword>
<evidence type="ECO:0000313" key="2">
    <source>
        <dbReference type="EMBL" id="MDR7330020.1"/>
    </source>
</evidence>